<dbReference type="PANTHER" id="PTHR22602:SF0">
    <property type="entry name" value="TRANSFERASE CAF17, MITOCHONDRIAL-RELATED"/>
    <property type="match status" value="1"/>
</dbReference>
<name>A0ABV7KZN8_9PROT</name>
<dbReference type="SUPFAM" id="SSF103025">
    <property type="entry name" value="Folate-binding domain"/>
    <property type="match status" value="1"/>
</dbReference>
<dbReference type="InterPro" id="IPR027266">
    <property type="entry name" value="TrmE/GcvT-like"/>
</dbReference>
<dbReference type="Proteomes" id="UP001595528">
    <property type="component" value="Unassembled WGS sequence"/>
</dbReference>
<dbReference type="Gene3D" id="3.30.1360.120">
    <property type="entry name" value="Probable tRNA modification gtpase trme, domain 1"/>
    <property type="match status" value="1"/>
</dbReference>
<evidence type="ECO:0000313" key="4">
    <source>
        <dbReference type="EMBL" id="MFC3227816.1"/>
    </source>
</evidence>
<feature type="domain" description="CAF17 C-terminal" evidence="3">
    <location>
        <begin position="223"/>
        <end position="297"/>
    </location>
</feature>
<dbReference type="EMBL" id="JBHRTR010000025">
    <property type="protein sequence ID" value="MFC3227816.1"/>
    <property type="molecule type" value="Genomic_DNA"/>
</dbReference>
<dbReference type="InterPro" id="IPR057460">
    <property type="entry name" value="CAF17_C"/>
</dbReference>
<dbReference type="InterPro" id="IPR045179">
    <property type="entry name" value="YgfZ/GcvT"/>
</dbReference>
<dbReference type="InterPro" id="IPR017703">
    <property type="entry name" value="YgfZ/GCV_T_CS"/>
</dbReference>
<accession>A0ABV7KZN8</accession>
<gene>
    <name evidence="4" type="ORF">ACFOGJ_11270</name>
</gene>
<sequence length="318" mass="34163">MHAERRWSMTGLRITDLPQRAVIEVAGAEARDFLQGLLSNDVGRLADGALYAALLTPQGKFLYDMLLATDGERLFLDCAAAHADELLRRLTMYRLRAKVTLARREDLAVLALFPADGEVPAEAPAEPGGTALAYRDPRLPDLGWRAIVPADRRDLLGAIDAAPEDYDRFRLALGVPDGEQDIESGRGLLLESNFEELHGVDFHKGCFVGQELTARTKHRALVKKRLWGIRHAGGPALPPAGTPIVLDGQDAGQMASSRDGRGLALLRLDKLRASLEQGGRLTAGEAVLEPVQPAYLPQSVLRPGDAGSDSAGSGSGGR</sequence>
<evidence type="ECO:0000256" key="2">
    <source>
        <dbReference type="SAM" id="MobiDB-lite"/>
    </source>
</evidence>
<comment type="caution">
    <text evidence="4">The sequence shown here is derived from an EMBL/GenBank/DDBJ whole genome shotgun (WGS) entry which is preliminary data.</text>
</comment>
<keyword evidence="1" id="KW-0809">Transit peptide</keyword>
<organism evidence="4 5">
    <name type="scientific">Marinibaculum pumilum</name>
    <dbReference type="NCBI Taxonomy" id="1766165"/>
    <lineage>
        <taxon>Bacteria</taxon>
        <taxon>Pseudomonadati</taxon>
        <taxon>Pseudomonadota</taxon>
        <taxon>Alphaproteobacteria</taxon>
        <taxon>Rhodospirillales</taxon>
        <taxon>Rhodospirillaceae</taxon>
        <taxon>Marinibaculum</taxon>
    </lineage>
</organism>
<evidence type="ECO:0000259" key="3">
    <source>
        <dbReference type="Pfam" id="PF25455"/>
    </source>
</evidence>
<dbReference type="PANTHER" id="PTHR22602">
    <property type="entry name" value="TRANSFERASE CAF17, MITOCHONDRIAL-RELATED"/>
    <property type="match status" value="1"/>
</dbReference>
<dbReference type="RefSeq" id="WP_379900464.1">
    <property type="nucleotide sequence ID" value="NZ_JBHRTR010000025.1"/>
</dbReference>
<reference evidence="5" key="1">
    <citation type="journal article" date="2019" name="Int. J. Syst. Evol. Microbiol.">
        <title>The Global Catalogue of Microorganisms (GCM) 10K type strain sequencing project: providing services to taxonomists for standard genome sequencing and annotation.</title>
        <authorList>
            <consortium name="The Broad Institute Genomics Platform"/>
            <consortium name="The Broad Institute Genome Sequencing Center for Infectious Disease"/>
            <person name="Wu L."/>
            <person name="Ma J."/>
        </authorList>
    </citation>
    <scope>NUCLEOTIDE SEQUENCE [LARGE SCALE GENOMIC DNA]</scope>
    <source>
        <strain evidence="5">KCTC 42964</strain>
    </source>
</reference>
<evidence type="ECO:0000256" key="1">
    <source>
        <dbReference type="ARBA" id="ARBA00022946"/>
    </source>
</evidence>
<dbReference type="NCBIfam" id="TIGR03317">
    <property type="entry name" value="ygfZ_signature"/>
    <property type="match status" value="1"/>
</dbReference>
<protein>
    <submittedName>
        <fullName evidence="4">YgfZ/GcvT domain-containing protein</fullName>
    </submittedName>
</protein>
<keyword evidence="5" id="KW-1185">Reference proteome</keyword>
<feature type="region of interest" description="Disordered" evidence="2">
    <location>
        <begin position="297"/>
        <end position="318"/>
    </location>
</feature>
<evidence type="ECO:0000313" key="5">
    <source>
        <dbReference type="Proteomes" id="UP001595528"/>
    </source>
</evidence>
<proteinExistence type="predicted"/>
<dbReference type="Pfam" id="PF25455">
    <property type="entry name" value="Beta-barrel_CAF17_C"/>
    <property type="match status" value="1"/>
</dbReference>